<organism evidence="4 5">
    <name type="scientific">Holdemania massiliensis</name>
    <dbReference type="NCBI Taxonomy" id="1468449"/>
    <lineage>
        <taxon>Bacteria</taxon>
        <taxon>Bacillati</taxon>
        <taxon>Bacillota</taxon>
        <taxon>Erysipelotrichia</taxon>
        <taxon>Erysipelotrichales</taxon>
        <taxon>Erysipelotrichaceae</taxon>
        <taxon>Holdemania</taxon>
    </lineage>
</organism>
<evidence type="ECO:0000256" key="3">
    <source>
        <dbReference type="SAM" id="MobiDB-lite"/>
    </source>
</evidence>
<dbReference type="CDD" id="cd05826">
    <property type="entry name" value="Sortase_B"/>
    <property type="match status" value="1"/>
</dbReference>
<feature type="active site" description="Proton donor/acceptor" evidence="2">
    <location>
        <position position="116"/>
    </location>
</feature>
<comment type="caution">
    <text evidence="4">The sequence shown here is derived from an EMBL/GenBank/DDBJ whole genome shotgun (WGS) entry which is preliminary data.</text>
</comment>
<protein>
    <submittedName>
        <fullName evidence="4">Sortase</fullName>
    </submittedName>
</protein>
<dbReference type="InterPro" id="IPR023365">
    <property type="entry name" value="Sortase_dom-sf"/>
</dbReference>
<sequence>MVYGIISQAHREQDNFERLKETIKQPSAASDPVQPQEPSETDAASSPYAALKEQNPDFFGWISIEGTELNYPVMHTPKNGEYYLRRDFDGKDSQNGVPFLSASCYEGCGNYLIYGHNMKNGSMFATLLSYADRAYWEEHPIIRFDTLAASGEYKVLAAFYSEAYPQDAEGVFRYYQYTDVSDASVFEDYVDQVQKAALYDTGVIAVYGDELLTLSTCSYHTKNGRFVVVARKEESPQLG</sequence>
<name>A0A6N7S3Z0_9FIRM</name>
<dbReference type="InterPro" id="IPR009835">
    <property type="entry name" value="SrtB"/>
</dbReference>
<keyword evidence="1" id="KW-0378">Hydrolase</keyword>
<dbReference type="EMBL" id="WKPJ01000003">
    <property type="protein sequence ID" value="MSA88392.1"/>
    <property type="molecule type" value="Genomic_DNA"/>
</dbReference>
<evidence type="ECO:0000256" key="1">
    <source>
        <dbReference type="ARBA" id="ARBA00022801"/>
    </source>
</evidence>
<gene>
    <name evidence="4" type="ORF">GKE08_03535</name>
</gene>
<dbReference type="GO" id="GO:0016787">
    <property type="term" value="F:hydrolase activity"/>
    <property type="evidence" value="ECO:0007669"/>
    <property type="project" value="UniProtKB-KW"/>
</dbReference>
<accession>A0A6N7S3Z0</accession>
<reference evidence="4 5" key="1">
    <citation type="journal article" date="2019" name="Nat. Med.">
        <title>A library of human gut bacterial isolates paired with longitudinal multiomics data enables mechanistic microbiome research.</title>
        <authorList>
            <person name="Poyet M."/>
            <person name="Groussin M."/>
            <person name="Gibbons S.M."/>
            <person name="Avila-Pacheco J."/>
            <person name="Jiang X."/>
            <person name="Kearney S.M."/>
            <person name="Perrotta A.R."/>
            <person name="Berdy B."/>
            <person name="Zhao S."/>
            <person name="Lieberman T.D."/>
            <person name="Swanson P.K."/>
            <person name="Smith M."/>
            <person name="Roesemann S."/>
            <person name="Alexander J.E."/>
            <person name="Rich S.A."/>
            <person name="Livny J."/>
            <person name="Vlamakis H."/>
            <person name="Clish C."/>
            <person name="Bullock K."/>
            <person name="Deik A."/>
            <person name="Scott J."/>
            <person name="Pierce K.A."/>
            <person name="Xavier R.J."/>
            <person name="Alm E.J."/>
        </authorList>
    </citation>
    <scope>NUCLEOTIDE SEQUENCE [LARGE SCALE GENOMIC DNA]</scope>
    <source>
        <strain evidence="4 5">BIOML-A4</strain>
    </source>
</reference>
<dbReference type="Proteomes" id="UP000433575">
    <property type="component" value="Unassembled WGS sequence"/>
</dbReference>
<evidence type="ECO:0000313" key="4">
    <source>
        <dbReference type="EMBL" id="MSA88392.1"/>
    </source>
</evidence>
<evidence type="ECO:0000256" key="2">
    <source>
        <dbReference type="PIRSR" id="PIRSR605754-1"/>
    </source>
</evidence>
<dbReference type="InterPro" id="IPR005754">
    <property type="entry name" value="Sortase"/>
</dbReference>
<dbReference type="SUPFAM" id="SSF63817">
    <property type="entry name" value="Sortase"/>
    <property type="match status" value="1"/>
</dbReference>
<feature type="active site" description="Acyl-thioester intermediate" evidence="2">
    <location>
        <position position="217"/>
    </location>
</feature>
<dbReference type="AlphaFoldDB" id="A0A6N7S3Z0"/>
<dbReference type="Gene3D" id="2.40.260.10">
    <property type="entry name" value="Sortase"/>
    <property type="match status" value="1"/>
</dbReference>
<evidence type="ECO:0000313" key="5">
    <source>
        <dbReference type="Proteomes" id="UP000433575"/>
    </source>
</evidence>
<feature type="region of interest" description="Disordered" evidence="3">
    <location>
        <begin position="22"/>
        <end position="47"/>
    </location>
</feature>
<proteinExistence type="predicted"/>
<dbReference type="Pfam" id="PF04203">
    <property type="entry name" value="Sortase"/>
    <property type="match status" value="1"/>
</dbReference>